<evidence type="ECO:0000256" key="1">
    <source>
        <dbReference type="ARBA" id="ARBA00004651"/>
    </source>
</evidence>
<dbReference type="PANTHER" id="PTHR36115">
    <property type="entry name" value="PROLINE-RICH ANTIGEN HOMOLOG-RELATED"/>
    <property type="match status" value="1"/>
</dbReference>
<keyword evidence="5 6" id="KW-0472">Membrane</keyword>
<feature type="transmembrane region" description="Helical" evidence="6">
    <location>
        <begin position="12"/>
        <end position="39"/>
    </location>
</feature>
<dbReference type="Pfam" id="PF06271">
    <property type="entry name" value="RDD"/>
    <property type="match status" value="1"/>
</dbReference>
<dbReference type="InterPro" id="IPR010432">
    <property type="entry name" value="RDD"/>
</dbReference>
<keyword evidence="3 6" id="KW-0812">Transmembrane</keyword>
<dbReference type="Proteomes" id="UP000614058">
    <property type="component" value="Unassembled WGS sequence"/>
</dbReference>
<feature type="domain" description="RDD" evidence="7">
    <location>
        <begin position="5"/>
        <end position="161"/>
    </location>
</feature>
<feature type="transmembrane region" description="Helical" evidence="6">
    <location>
        <begin position="99"/>
        <end position="119"/>
    </location>
</feature>
<proteinExistence type="predicted"/>
<dbReference type="PANTHER" id="PTHR36115:SF10">
    <property type="entry name" value="RDD DOMAIN-CONTAINING PROTEIN"/>
    <property type="match status" value="1"/>
</dbReference>
<keyword evidence="9" id="KW-1185">Reference proteome</keyword>
<protein>
    <submittedName>
        <fullName evidence="8">RDD family protein</fullName>
    </submittedName>
</protein>
<evidence type="ECO:0000313" key="8">
    <source>
        <dbReference type="EMBL" id="MBK0396013.1"/>
    </source>
</evidence>
<gene>
    <name evidence="8" type="ORF">JDW22_05295</name>
</gene>
<dbReference type="InterPro" id="IPR051791">
    <property type="entry name" value="Pra-immunoreactive"/>
</dbReference>
<evidence type="ECO:0000256" key="2">
    <source>
        <dbReference type="ARBA" id="ARBA00022475"/>
    </source>
</evidence>
<reference evidence="8 9" key="1">
    <citation type="journal article" date="2021" name="Pathogens">
        <title>Isolation and Characterization of Kingella bonacorsii sp. nov., A Novel Kingella Species Detected in a Stable Periodontitis Subject.</title>
        <authorList>
            <person name="Antezack A."/>
            <person name="Boxberger M."/>
            <person name="Rolland C."/>
            <person name="Monnet-Corti V."/>
            <person name="La Scola B."/>
        </authorList>
    </citation>
    <scope>NUCLEOTIDE SEQUENCE [LARGE SCALE GENOMIC DNA]</scope>
    <source>
        <strain evidence="8 9">Marseille-Q4569</strain>
    </source>
</reference>
<evidence type="ECO:0000259" key="7">
    <source>
        <dbReference type="Pfam" id="PF06271"/>
    </source>
</evidence>
<evidence type="ECO:0000256" key="5">
    <source>
        <dbReference type="ARBA" id="ARBA00023136"/>
    </source>
</evidence>
<dbReference type="EMBL" id="JAEHNZ010000002">
    <property type="protein sequence ID" value="MBK0396013.1"/>
    <property type="molecule type" value="Genomic_DNA"/>
</dbReference>
<keyword evidence="4 6" id="KW-1133">Transmembrane helix</keyword>
<accession>A0ABS1BS73</accession>
<evidence type="ECO:0000313" key="9">
    <source>
        <dbReference type="Proteomes" id="UP000614058"/>
    </source>
</evidence>
<feature type="transmembrane region" description="Helical" evidence="6">
    <location>
        <begin position="131"/>
        <end position="148"/>
    </location>
</feature>
<evidence type="ECO:0000256" key="3">
    <source>
        <dbReference type="ARBA" id="ARBA00022692"/>
    </source>
</evidence>
<keyword evidence="2" id="KW-1003">Cell membrane</keyword>
<evidence type="ECO:0000256" key="4">
    <source>
        <dbReference type="ARBA" id="ARBA00022989"/>
    </source>
</evidence>
<dbReference type="RefSeq" id="WP_200522723.1">
    <property type="nucleotide sequence ID" value="NZ_JAEHNZ010000002.1"/>
</dbReference>
<comment type="caution">
    <text evidence="8">The sequence shown here is derived from an EMBL/GenBank/DDBJ whole genome shotgun (WGS) entry which is preliminary data.</text>
</comment>
<comment type="subcellular location">
    <subcellularLocation>
        <location evidence="1">Cell membrane</location>
        <topology evidence="1">Multi-pass membrane protein</topology>
    </subcellularLocation>
</comment>
<evidence type="ECO:0000256" key="6">
    <source>
        <dbReference type="SAM" id="Phobius"/>
    </source>
</evidence>
<sequence>MRPIAPLKRRFAALLYESLLIGSVTILAGIAAGIINTAITRSVPTLAPAIPLLTSLVFVLAWWQYFRLNWQREGQTLPMRVWQIGLINLAGSRPSKRQLFLRFAWACVLLVFIPLLAYAALQHLGWHGKNATIAALFWWILPWGFALFNPRKQFLYDWLAGTELIDLRANNNEPAR</sequence>
<name>A0ABS1BS73_9NEIS</name>
<feature type="transmembrane region" description="Helical" evidence="6">
    <location>
        <begin position="45"/>
        <end position="63"/>
    </location>
</feature>
<organism evidence="8 9">
    <name type="scientific">Kingella bonacorsii</name>
    <dbReference type="NCBI Taxonomy" id="2796361"/>
    <lineage>
        <taxon>Bacteria</taxon>
        <taxon>Pseudomonadati</taxon>
        <taxon>Pseudomonadota</taxon>
        <taxon>Betaproteobacteria</taxon>
        <taxon>Neisseriales</taxon>
        <taxon>Neisseriaceae</taxon>
        <taxon>Kingella</taxon>
    </lineage>
</organism>